<dbReference type="AGR" id="WB:WBGene00009676"/>
<keyword evidence="2" id="KW-1185">Reference proteome</keyword>
<dbReference type="CTD" id="185724"/>
<evidence type="ECO:0000313" key="1">
    <source>
        <dbReference type="EMBL" id="CAA90724.2"/>
    </source>
</evidence>
<dbReference type="UCSC" id="F44A6.4">
    <property type="organism name" value="c. elegans"/>
</dbReference>
<dbReference type="SMR" id="Q20386"/>
<dbReference type="PIR" id="T22156">
    <property type="entry name" value="T22156"/>
</dbReference>
<organism evidence="1 2">
    <name type="scientific">Caenorhabditis elegans</name>
    <dbReference type="NCBI Taxonomy" id="6239"/>
    <lineage>
        <taxon>Eukaryota</taxon>
        <taxon>Metazoa</taxon>
        <taxon>Ecdysozoa</taxon>
        <taxon>Nematoda</taxon>
        <taxon>Chromadorea</taxon>
        <taxon>Rhabditida</taxon>
        <taxon>Rhabditina</taxon>
        <taxon>Rhabditomorpha</taxon>
        <taxon>Rhabditoidea</taxon>
        <taxon>Rhabditidae</taxon>
        <taxon>Peloderinae</taxon>
        <taxon>Caenorhabditis</taxon>
    </lineage>
</organism>
<proteinExistence type="predicted"/>
<dbReference type="HOGENOM" id="CLU_1688320_0_0_1"/>
<dbReference type="AlphaFoldDB" id="Q20386"/>
<dbReference type="Proteomes" id="UP000001940">
    <property type="component" value="Chromosome X"/>
</dbReference>
<dbReference type="RefSeq" id="NP_509716.2">
    <property type="nucleotide sequence ID" value="NM_077315.2"/>
</dbReference>
<dbReference type="EMBL" id="BX284606">
    <property type="protein sequence ID" value="CAA90724.2"/>
    <property type="molecule type" value="Genomic_DNA"/>
</dbReference>
<dbReference type="Bgee" id="WBGene00009676">
    <property type="expression patterns" value="Expressed in larva and 3 other cell types or tissues"/>
</dbReference>
<reference evidence="1 2" key="1">
    <citation type="journal article" date="1998" name="Science">
        <title>Genome sequence of the nematode C. elegans: a platform for investigating biology.</title>
        <authorList>
            <consortium name="The C. elegans sequencing consortium"/>
            <person name="Sulson J.E."/>
            <person name="Waterston R."/>
        </authorList>
    </citation>
    <scope>NUCLEOTIDE SEQUENCE [LARGE SCALE GENOMIC DNA]</scope>
    <source>
        <strain evidence="1 2">Bristol N2</strain>
    </source>
</reference>
<dbReference type="PaxDb" id="6239-F44A6.4"/>
<evidence type="ECO:0000313" key="3">
    <source>
        <dbReference type="WormBase" id="F44A6.4"/>
    </source>
</evidence>
<dbReference type="InParanoid" id="Q20386"/>
<dbReference type="KEGG" id="cel:CELE_F44A6.4"/>
<dbReference type="GeneID" id="185724"/>
<sequence length="156" mass="18171">MPRHRHAHGLDRFQEHLRLMSASDLYNFIGQFLLAPEEVVCMLTTLKFVIRLQQGHAQGNLKPNCFNDTVTAHLYTFPYNILTNCIFACEDFINKQRKESAENLKRSQHFENDNMRPAAKKAKTTYPAVDEMAGFECLECDEEYEYNEVYCFSESS</sequence>
<evidence type="ECO:0000313" key="2">
    <source>
        <dbReference type="Proteomes" id="UP000001940"/>
    </source>
</evidence>
<protein>
    <submittedName>
        <fullName evidence="1">Uncharacterized protein</fullName>
    </submittedName>
</protein>
<gene>
    <name evidence="1" type="ORF">CELE_F44A6.4</name>
    <name evidence="1 3" type="ORF">F44A6.4</name>
</gene>
<accession>Q20386</accession>
<dbReference type="WormBase" id="F44A6.4">
    <property type="protein sequence ID" value="CE37373"/>
    <property type="gene ID" value="WBGene00009676"/>
</dbReference>
<name>Q20386_CAEEL</name>